<accession>A0A087BP06</accession>
<dbReference type="Pfam" id="PF02133">
    <property type="entry name" value="Transp_cyt_pur"/>
    <property type="match status" value="1"/>
</dbReference>
<feature type="transmembrane region" description="Helical" evidence="7">
    <location>
        <begin position="365"/>
        <end position="384"/>
    </location>
</feature>
<dbReference type="GO" id="GO:0005886">
    <property type="term" value="C:plasma membrane"/>
    <property type="evidence" value="ECO:0007669"/>
    <property type="project" value="TreeGrafter"/>
</dbReference>
<comment type="caution">
    <text evidence="8">The sequence shown here is derived from an EMBL/GenBank/DDBJ whole genome shotgun (WGS) entry which is preliminary data.</text>
</comment>
<protein>
    <submittedName>
        <fullName evidence="8">Permease, cytosine/purine, uracil, thiamine, allantoin family</fullName>
    </submittedName>
</protein>
<feature type="compositionally biased region" description="Polar residues" evidence="6">
    <location>
        <begin position="16"/>
        <end position="28"/>
    </location>
</feature>
<evidence type="ECO:0000256" key="3">
    <source>
        <dbReference type="ARBA" id="ARBA00022692"/>
    </source>
</evidence>
<evidence type="ECO:0000313" key="8">
    <source>
        <dbReference type="EMBL" id="KFI72756.1"/>
    </source>
</evidence>
<comment type="similarity">
    <text evidence="2">Belongs to the purine-cytosine permease (2.A.39) family.</text>
</comment>
<feature type="transmembrane region" description="Helical" evidence="7">
    <location>
        <begin position="186"/>
        <end position="205"/>
    </location>
</feature>
<dbReference type="PANTHER" id="PTHR30569">
    <property type="entry name" value="CYTOSINE TRANSPORTER CODB"/>
    <property type="match status" value="1"/>
</dbReference>
<dbReference type="CDD" id="cd11484">
    <property type="entry name" value="SLC-NCS1sbd_CobB-like"/>
    <property type="match status" value="1"/>
</dbReference>
<dbReference type="Gene3D" id="1.10.4160.10">
    <property type="entry name" value="Hydantoin permease"/>
    <property type="match status" value="1"/>
</dbReference>
<feature type="transmembrane region" description="Helical" evidence="7">
    <location>
        <begin position="120"/>
        <end position="141"/>
    </location>
</feature>
<gene>
    <name evidence="8" type="ORF">BLSS_0589</name>
</gene>
<feature type="region of interest" description="Disordered" evidence="6">
    <location>
        <begin position="1"/>
        <end position="28"/>
    </location>
</feature>
<keyword evidence="4 7" id="KW-1133">Transmembrane helix</keyword>
<evidence type="ECO:0000313" key="9">
    <source>
        <dbReference type="Proteomes" id="UP000029024"/>
    </source>
</evidence>
<dbReference type="InterPro" id="IPR001248">
    <property type="entry name" value="Pur-cyt_permease"/>
</dbReference>
<dbReference type="AlphaFoldDB" id="A0A087BP06"/>
<dbReference type="GO" id="GO:0015209">
    <property type="term" value="F:cytosine transmembrane transporter activity"/>
    <property type="evidence" value="ECO:0007669"/>
    <property type="project" value="InterPro"/>
</dbReference>
<evidence type="ECO:0000256" key="4">
    <source>
        <dbReference type="ARBA" id="ARBA00022989"/>
    </source>
</evidence>
<reference evidence="8 9" key="1">
    <citation type="submission" date="2014-03" db="EMBL/GenBank/DDBJ databases">
        <title>Genomics of Bifidobacteria.</title>
        <authorList>
            <person name="Ventura M."/>
            <person name="Milani C."/>
            <person name="Lugli G.A."/>
        </authorList>
    </citation>
    <scope>NUCLEOTIDE SEQUENCE [LARGE SCALE GENOMIC DNA]</scope>
    <source>
        <strain evidence="8 9">LMG 21814</strain>
    </source>
</reference>
<evidence type="ECO:0000256" key="5">
    <source>
        <dbReference type="ARBA" id="ARBA00023136"/>
    </source>
</evidence>
<feature type="transmembrane region" description="Helical" evidence="7">
    <location>
        <begin position="75"/>
        <end position="99"/>
    </location>
</feature>
<evidence type="ECO:0000256" key="7">
    <source>
        <dbReference type="SAM" id="Phobius"/>
    </source>
</evidence>
<name>A0A087BP06_BIFLN</name>
<dbReference type="PANTHER" id="PTHR30569:SF0">
    <property type="entry name" value="CYTOSINE PERMEASE"/>
    <property type="match status" value="1"/>
</dbReference>
<organism evidence="8 9">
    <name type="scientific">Bifidobacterium longum subsp. suis</name>
    <dbReference type="NCBI Taxonomy" id="1695"/>
    <lineage>
        <taxon>Bacteria</taxon>
        <taxon>Bacillati</taxon>
        <taxon>Actinomycetota</taxon>
        <taxon>Actinomycetes</taxon>
        <taxon>Bifidobacteriales</taxon>
        <taxon>Bifidobacteriaceae</taxon>
        <taxon>Bifidobacterium</taxon>
    </lineage>
</organism>
<keyword evidence="3 7" id="KW-0812">Transmembrane</keyword>
<evidence type="ECO:0000256" key="1">
    <source>
        <dbReference type="ARBA" id="ARBA00004141"/>
    </source>
</evidence>
<evidence type="ECO:0000256" key="2">
    <source>
        <dbReference type="ARBA" id="ARBA00008974"/>
    </source>
</evidence>
<feature type="transmembrane region" description="Helical" evidence="7">
    <location>
        <begin position="437"/>
        <end position="455"/>
    </location>
</feature>
<comment type="subcellular location">
    <subcellularLocation>
        <location evidence="1">Membrane</location>
        <topology evidence="1">Multi-pass membrane protein</topology>
    </subcellularLocation>
</comment>
<feature type="transmembrane region" description="Helical" evidence="7">
    <location>
        <begin position="225"/>
        <end position="244"/>
    </location>
</feature>
<feature type="transmembrane region" description="Helical" evidence="7">
    <location>
        <begin position="48"/>
        <end position="69"/>
    </location>
</feature>
<feature type="transmembrane region" description="Helical" evidence="7">
    <location>
        <begin position="338"/>
        <end position="359"/>
    </location>
</feature>
<keyword evidence="5 7" id="KW-0472">Membrane</keyword>
<dbReference type="Proteomes" id="UP000029024">
    <property type="component" value="Unassembled WGS sequence"/>
</dbReference>
<dbReference type="RefSeq" id="WP_197672356.1">
    <property type="nucleotide sequence ID" value="NZ_JGZA01000004.1"/>
</dbReference>
<feature type="transmembrane region" description="Helical" evidence="7">
    <location>
        <begin position="256"/>
        <end position="278"/>
    </location>
</feature>
<dbReference type="EMBL" id="JGZA01000004">
    <property type="protein sequence ID" value="KFI72756.1"/>
    <property type="molecule type" value="Genomic_DNA"/>
</dbReference>
<feature type="transmembrane region" description="Helical" evidence="7">
    <location>
        <begin position="161"/>
        <end position="179"/>
    </location>
</feature>
<proteinExistence type="inferred from homology"/>
<evidence type="ECO:0000256" key="6">
    <source>
        <dbReference type="SAM" id="MobiDB-lite"/>
    </source>
</evidence>
<feature type="transmembrane region" description="Helical" evidence="7">
    <location>
        <begin position="410"/>
        <end position="431"/>
    </location>
</feature>
<sequence length="470" mass="50065">MASSQTQVAGNEDSASKISQTQNEPIQDSDYTLSRVPAEAKQPFWRILVIRIGSICCVSQLVLGASLGYGMSFWGAFWATMLGSVLLQVISWALGTAAAREGLSTSLLSRWTGFGKMGSAIFGGVMAISMVGWFGVQNSVFGEGMANILSFTDFLGKFETPVWSIVTGIAITVLVVFGVKAIANFATVFVPLFIVVVLYASFVMFQSNPLSSLFNTPAPGPALSLGAATTIVAGGFIAGAICTPDYGRFLRNGTEVFWMTLIGTFVGELGMNLLAVLLAHATGTNNVVDMMMATSGVIGVLIVVASTVKLNDINLYSSSLGLSTMINALFNRKLNRDALVWGLGIVGTFLSVIGIINYFTGFLTLLGVAIPPVAGVMVIDYYILRRGRKDLEATREAGTLPESVEKWNPVALAVWIIGFAVGEVTSIYSIGIPGLNSLIVSGILYWVIMVVYAKVKGVETVEFARTKQVL</sequence>
<dbReference type="InterPro" id="IPR030191">
    <property type="entry name" value="CodB"/>
</dbReference>
<feature type="transmembrane region" description="Helical" evidence="7">
    <location>
        <begin position="290"/>
        <end position="308"/>
    </location>
</feature>